<organism evidence="1">
    <name type="scientific">uncultured bacterium Rlip2</name>
    <dbReference type="NCBI Taxonomy" id="581115"/>
    <lineage>
        <taxon>Bacteria</taxon>
        <taxon>environmental samples</taxon>
    </lineage>
</organism>
<sequence>MHDQIVAGKLRRKIRAADHFDFYIAAEFFTEHRSTTDYVPPSYRLAFFRRLCWTWFTSSR</sequence>
<reference evidence="1" key="1">
    <citation type="journal article" date="2009" name="Biochem. Biophys. Res. Commun.">
        <title>Isolation and biochemical characterization of two lipases from a metagenomic library of China Holstein cow rumen.</title>
        <authorList>
            <person name="Liu K."/>
            <person name="Wang J."/>
            <person name="Bu D."/>
            <person name="Zhao S."/>
            <person name="McSweeney C."/>
            <person name="Yu P."/>
            <person name="Li D."/>
        </authorList>
    </citation>
    <scope>NUCLEOTIDE SEQUENCE</scope>
</reference>
<evidence type="ECO:0000313" key="1">
    <source>
        <dbReference type="EMBL" id="ACM91116.1"/>
    </source>
</evidence>
<name>C0K086_9BACT</name>
<proteinExistence type="predicted"/>
<protein>
    <submittedName>
        <fullName evidence="1">Uncharacterized protein</fullName>
    </submittedName>
</protein>
<dbReference type="AlphaFoldDB" id="C0K086"/>
<dbReference type="EMBL" id="FJ529694">
    <property type="protein sequence ID" value="ACM91116.1"/>
    <property type="molecule type" value="Genomic_DNA"/>
</dbReference>
<accession>C0K086</accession>